<reference evidence="2 3" key="1">
    <citation type="journal article" date="2015" name="Genome Biol. Evol.">
        <title>Comparative Genomics of a Bacterivorous Green Alga Reveals Evolutionary Causalities and Consequences of Phago-Mixotrophic Mode of Nutrition.</title>
        <authorList>
            <person name="Burns J.A."/>
            <person name="Paasch A."/>
            <person name="Narechania A."/>
            <person name="Kim E."/>
        </authorList>
    </citation>
    <scope>NUCLEOTIDE SEQUENCE [LARGE SCALE GENOMIC DNA]</scope>
    <source>
        <strain evidence="2 3">PLY_AMNH</strain>
    </source>
</reference>
<accession>A0AAE0GVL5</accession>
<dbReference type="EMBL" id="LGRX02002009">
    <property type="protein sequence ID" value="KAK3285013.1"/>
    <property type="molecule type" value="Genomic_DNA"/>
</dbReference>
<dbReference type="AlphaFoldDB" id="A0AAE0GVL5"/>
<sequence length="261" mass="28814">MGKKRAAQRTREVTPLSDAVLLELEKGRMTRAAVAKEGAEEVKKTYLGVSRKKIEKAIKYADAQSGGYSQWAKNHLDMATPTLPAATGIRARAPRVKLYPNKSPNAVGGPGIDDNWPAAVTRGFRRAAGHGNAVKCEGETHEEALVAAETFLATEPEDETGPVAAAEARIASSNIFVRFFIVSIIGSVFSFCLFKFAVFINDYFECRQSFNSTHVFCVFSYELLHLVTKNTQLFQSVLMAQFLAFVTIMFTKLVNFAMRML</sequence>
<dbReference type="Proteomes" id="UP001190700">
    <property type="component" value="Unassembled WGS sequence"/>
</dbReference>
<evidence type="ECO:0000256" key="1">
    <source>
        <dbReference type="SAM" id="Phobius"/>
    </source>
</evidence>
<feature type="transmembrane region" description="Helical" evidence="1">
    <location>
        <begin position="179"/>
        <end position="200"/>
    </location>
</feature>
<proteinExistence type="predicted"/>
<name>A0AAE0GVL5_9CHLO</name>
<evidence type="ECO:0000313" key="3">
    <source>
        <dbReference type="Proteomes" id="UP001190700"/>
    </source>
</evidence>
<organism evidence="2 3">
    <name type="scientific">Cymbomonas tetramitiformis</name>
    <dbReference type="NCBI Taxonomy" id="36881"/>
    <lineage>
        <taxon>Eukaryota</taxon>
        <taxon>Viridiplantae</taxon>
        <taxon>Chlorophyta</taxon>
        <taxon>Pyramimonadophyceae</taxon>
        <taxon>Pyramimonadales</taxon>
        <taxon>Pyramimonadaceae</taxon>
        <taxon>Cymbomonas</taxon>
    </lineage>
</organism>
<keyword evidence="1" id="KW-1133">Transmembrane helix</keyword>
<keyword evidence="3" id="KW-1185">Reference proteome</keyword>
<comment type="caution">
    <text evidence="2">The sequence shown here is derived from an EMBL/GenBank/DDBJ whole genome shotgun (WGS) entry which is preliminary data.</text>
</comment>
<protein>
    <submittedName>
        <fullName evidence="2">Uncharacterized protein</fullName>
    </submittedName>
</protein>
<feature type="transmembrane region" description="Helical" evidence="1">
    <location>
        <begin position="233"/>
        <end position="254"/>
    </location>
</feature>
<keyword evidence="1" id="KW-0812">Transmembrane</keyword>
<keyword evidence="1" id="KW-0472">Membrane</keyword>
<evidence type="ECO:0000313" key="2">
    <source>
        <dbReference type="EMBL" id="KAK3285013.1"/>
    </source>
</evidence>
<gene>
    <name evidence="2" type="ORF">CYMTET_7364</name>
</gene>